<dbReference type="Gene3D" id="3.40.50.2300">
    <property type="match status" value="2"/>
</dbReference>
<dbReference type="InterPro" id="IPR013456">
    <property type="entry name" value="XylF"/>
</dbReference>
<sequence>MRLIFSSIKKMLQPIVPREMVRSGIRGETALWEDIMNKLFAVLLATTVMTGAVAAQDTYIVGVSWNNFQEERWKTDEAAIRAVLDEAGASYISADAQSSASKQLTDIESLIAQGADALIILAQDSDAIGPAVASAVAEGIPVVGYDRLIENPDAFYLTFDNKEVGRMQAQGVFDVAPEGNYVFIKGNSADPNADFLFAGQMEVLQSAIDSGAIANVGEAYTDNWNPEVAQANMEQFLTANNNEVDAVVASNDGTAGGAIAALAAQGLAGSVPVSGQDGDHAALNRIALGTQTVSVWKDARELGKRAAEIALELAGGAELDGVTGATKFSDGPNGVEMNAVLLPPVPITQDNLDVVIDAGWVSKDVVCQGVTAGSVAACD</sequence>
<protein>
    <submittedName>
        <fullName evidence="5">D-xylose transport system substrate-binding protein</fullName>
    </submittedName>
</protein>
<dbReference type="InterPro" id="IPR050555">
    <property type="entry name" value="Bact_Solute-Bind_Prot2"/>
</dbReference>
<dbReference type="SUPFAM" id="SSF53822">
    <property type="entry name" value="Periplasmic binding protein-like I"/>
    <property type="match status" value="1"/>
</dbReference>
<reference evidence="5 6" key="1">
    <citation type="submission" date="2016-10" db="EMBL/GenBank/DDBJ databases">
        <authorList>
            <person name="de Groot N.N."/>
        </authorList>
    </citation>
    <scope>NUCLEOTIDE SEQUENCE [LARGE SCALE GENOMIC DNA]</scope>
    <source>
        <strain evidence="5 6">IPL20</strain>
    </source>
</reference>
<dbReference type="AlphaFoldDB" id="A0A1I7NBZ8"/>
<dbReference type="InterPro" id="IPR028082">
    <property type="entry name" value="Peripla_BP_I"/>
</dbReference>
<proteinExistence type="inferred from homology"/>
<dbReference type="PANTHER" id="PTHR30036">
    <property type="entry name" value="D-XYLOSE-BINDING PERIPLASMIC PROTEIN"/>
    <property type="match status" value="1"/>
</dbReference>
<dbReference type="InterPro" id="IPR025997">
    <property type="entry name" value="SBP_2_dom"/>
</dbReference>
<evidence type="ECO:0000256" key="1">
    <source>
        <dbReference type="ARBA" id="ARBA00004418"/>
    </source>
</evidence>
<evidence type="ECO:0000259" key="4">
    <source>
        <dbReference type="Pfam" id="PF13407"/>
    </source>
</evidence>
<gene>
    <name evidence="5" type="ORF">SAMN05216456_1560</name>
</gene>
<comment type="subcellular location">
    <subcellularLocation>
        <location evidence="1">Periplasm</location>
    </subcellularLocation>
</comment>
<dbReference type="GO" id="GO:0030288">
    <property type="term" value="C:outer membrane-bounded periplasmic space"/>
    <property type="evidence" value="ECO:0007669"/>
    <property type="project" value="TreeGrafter"/>
</dbReference>
<evidence type="ECO:0000313" key="5">
    <source>
        <dbReference type="EMBL" id="SFV32179.1"/>
    </source>
</evidence>
<keyword evidence="3" id="KW-0732">Signal</keyword>
<dbReference type="CDD" id="cd19993">
    <property type="entry name" value="PBP1_ABC_xylose_binding-like"/>
    <property type="match status" value="1"/>
</dbReference>
<accession>A0A1I7NBZ8</accession>
<dbReference type="GO" id="GO:0048029">
    <property type="term" value="F:monosaccharide binding"/>
    <property type="evidence" value="ECO:0007669"/>
    <property type="project" value="InterPro"/>
</dbReference>
<evidence type="ECO:0000256" key="3">
    <source>
        <dbReference type="ARBA" id="ARBA00022729"/>
    </source>
</evidence>
<dbReference type="STRING" id="429728.SAMN05216456_1560"/>
<dbReference type="NCBIfam" id="TIGR02634">
    <property type="entry name" value="xylF"/>
    <property type="match status" value="1"/>
</dbReference>
<dbReference type="EMBL" id="FPCK01000001">
    <property type="protein sequence ID" value="SFV32179.1"/>
    <property type="molecule type" value="Genomic_DNA"/>
</dbReference>
<evidence type="ECO:0000313" key="6">
    <source>
        <dbReference type="Proteomes" id="UP000199074"/>
    </source>
</evidence>
<keyword evidence="6" id="KW-1185">Reference proteome</keyword>
<dbReference type="Pfam" id="PF13407">
    <property type="entry name" value="Peripla_BP_4"/>
    <property type="match status" value="1"/>
</dbReference>
<dbReference type="GO" id="GO:0015753">
    <property type="term" value="P:D-xylose transmembrane transport"/>
    <property type="evidence" value="ECO:0007669"/>
    <property type="project" value="InterPro"/>
</dbReference>
<dbReference type="Proteomes" id="UP000199074">
    <property type="component" value="Unassembled WGS sequence"/>
</dbReference>
<comment type="similarity">
    <text evidence="2">Belongs to the bacterial solute-binding protein 2 family.</text>
</comment>
<name>A0A1I7NBZ8_9HYPH</name>
<dbReference type="PANTHER" id="PTHR30036:SF1">
    <property type="entry name" value="D-XYLOSE-BINDING PERIPLASMIC PROTEIN"/>
    <property type="match status" value="1"/>
</dbReference>
<feature type="domain" description="Periplasmic binding protein" evidence="4">
    <location>
        <begin position="61"/>
        <end position="317"/>
    </location>
</feature>
<evidence type="ECO:0000256" key="2">
    <source>
        <dbReference type="ARBA" id="ARBA00007639"/>
    </source>
</evidence>
<organism evidence="5 6">
    <name type="scientific">Devosia crocina</name>
    <dbReference type="NCBI Taxonomy" id="429728"/>
    <lineage>
        <taxon>Bacteria</taxon>
        <taxon>Pseudomonadati</taxon>
        <taxon>Pseudomonadota</taxon>
        <taxon>Alphaproteobacteria</taxon>
        <taxon>Hyphomicrobiales</taxon>
        <taxon>Devosiaceae</taxon>
        <taxon>Devosia</taxon>
    </lineage>
</organism>